<keyword evidence="2" id="KW-1185">Reference proteome</keyword>
<protein>
    <submittedName>
        <fullName evidence="1">Uncharacterized protein</fullName>
    </submittedName>
</protein>
<name>A0A4R6RFA8_9BURK</name>
<dbReference type="RefSeq" id="WP_133608019.1">
    <property type="nucleotide sequence ID" value="NZ_SNXW01000003.1"/>
</dbReference>
<sequence>MTNASNTFDSGSVYALLNSADEAISYLSPHDEYVTDRVMNALENRMNDHQGIPREVPMAQAGARFFALLDNATADMKGRFSPADFTLLLNSECSPIWNWEPSRSLAGQVADDHGVDDLNDLDTDCPVRILIERLMTLSPLENAVLVDACEQVWRGHPNPLL</sequence>
<reference evidence="1 2" key="1">
    <citation type="submission" date="2019-03" db="EMBL/GenBank/DDBJ databases">
        <title>Genomic Encyclopedia of Type Strains, Phase IV (KMG-IV): sequencing the most valuable type-strain genomes for metagenomic binning, comparative biology and taxonomic classification.</title>
        <authorList>
            <person name="Goeker M."/>
        </authorList>
    </citation>
    <scope>NUCLEOTIDE SEQUENCE [LARGE SCALE GENOMIC DNA]</scope>
    <source>
        <strain evidence="1 2">DSM 11901</strain>
    </source>
</reference>
<organism evidence="1 2">
    <name type="scientific">Aquabacterium commune</name>
    <dbReference type="NCBI Taxonomy" id="70586"/>
    <lineage>
        <taxon>Bacteria</taxon>
        <taxon>Pseudomonadati</taxon>
        <taxon>Pseudomonadota</taxon>
        <taxon>Betaproteobacteria</taxon>
        <taxon>Burkholderiales</taxon>
        <taxon>Aquabacterium</taxon>
    </lineage>
</organism>
<evidence type="ECO:0000313" key="2">
    <source>
        <dbReference type="Proteomes" id="UP000294593"/>
    </source>
</evidence>
<dbReference type="EMBL" id="SNXW01000003">
    <property type="protein sequence ID" value="TDP84775.1"/>
    <property type="molecule type" value="Genomic_DNA"/>
</dbReference>
<evidence type="ECO:0000313" key="1">
    <source>
        <dbReference type="EMBL" id="TDP84775.1"/>
    </source>
</evidence>
<accession>A0A4R6RFA8</accession>
<dbReference type="AlphaFoldDB" id="A0A4R6RFA8"/>
<gene>
    <name evidence="1" type="ORF">EV672_103349</name>
</gene>
<proteinExistence type="predicted"/>
<dbReference type="OrthoDB" id="9827390at2"/>
<dbReference type="Proteomes" id="UP000294593">
    <property type="component" value="Unassembled WGS sequence"/>
</dbReference>
<comment type="caution">
    <text evidence="1">The sequence shown here is derived from an EMBL/GenBank/DDBJ whole genome shotgun (WGS) entry which is preliminary data.</text>
</comment>